<gene>
    <name evidence="1" type="ORF">MM415B02123_0005</name>
</gene>
<organism evidence="1">
    <name type="scientific">viral metagenome</name>
    <dbReference type="NCBI Taxonomy" id="1070528"/>
    <lineage>
        <taxon>unclassified sequences</taxon>
        <taxon>metagenomes</taxon>
        <taxon>organismal metagenomes</taxon>
    </lineage>
</organism>
<dbReference type="EMBL" id="MT142618">
    <property type="protein sequence ID" value="QJA86146.1"/>
    <property type="molecule type" value="Genomic_DNA"/>
</dbReference>
<proteinExistence type="predicted"/>
<accession>A0A6M3KVL6</accession>
<evidence type="ECO:0000313" key="1">
    <source>
        <dbReference type="EMBL" id="QJA86146.1"/>
    </source>
</evidence>
<dbReference type="AlphaFoldDB" id="A0A6M3KVL6"/>
<protein>
    <submittedName>
        <fullName evidence="1">Uncharacterized protein</fullName>
    </submittedName>
</protein>
<name>A0A6M3KVL6_9ZZZZ</name>
<reference evidence="1" key="1">
    <citation type="submission" date="2020-03" db="EMBL/GenBank/DDBJ databases">
        <title>The deep terrestrial virosphere.</title>
        <authorList>
            <person name="Holmfeldt K."/>
            <person name="Nilsson E."/>
            <person name="Simone D."/>
            <person name="Lopez-Fernandez M."/>
            <person name="Wu X."/>
            <person name="de Brujin I."/>
            <person name="Lundin D."/>
            <person name="Andersson A."/>
            <person name="Bertilsson S."/>
            <person name="Dopson M."/>
        </authorList>
    </citation>
    <scope>NUCLEOTIDE SEQUENCE</scope>
    <source>
        <strain evidence="1">MM415B02123</strain>
    </source>
</reference>
<sequence>MNRLELERLIKVEGLKRGIIVTECHINDFGKEGLNFYPEIKNERRKGWVCSYKVEELIDDLAPIERPHKIGEIRLANRDFKVGEEVEVDDIWIYLEDNEKEDNVIISRSCCGNWRQGWVKGKVIETPEQNDRTLVIKLNRDIWIEEKHEWWGTVQVLEQAIKDGKIKKVEKGKPIYIGTGRWEVRKVK</sequence>